<feature type="compositionally biased region" description="Basic and acidic residues" evidence="1">
    <location>
        <begin position="128"/>
        <end position="196"/>
    </location>
</feature>
<name>A0A553JG19_SHEHA</name>
<dbReference type="GO" id="GO:0043213">
    <property type="term" value="P:bacteriocin transport"/>
    <property type="evidence" value="ECO:0007669"/>
    <property type="project" value="InterPro"/>
</dbReference>
<reference evidence="4" key="1">
    <citation type="submission" date="2019-07" db="EMBL/GenBank/DDBJ databases">
        <title>Shewanella sp. YLB-08 draft genomic sequence.</title>
        <authorList>
            <person name="Yu L."/>
        </authorList>
    </citation>
    <scope>NUCLEOTIDE SEQUENCE [LARGE SCALE GENOMIC DNA]</scope>
    <source>
        <strain evidence="4">JCM 20706</strain>
    </source>
</reference>
<feature type="transmembrane region" description="Helical" evidence="2">
    <location>
        <begin position="7"/>
        <end position="29"/>
    </location>
</feature>
<dbReference type="Gene3D" id="3.30.1150.10">
    <property type="match status" value="1"/>
</dbReference>
<evidence type="ECO:0000313" key="4">
    <source>
        <dbReference type="Proteomes" id="UP000318126"/>
    </source>
</evidence>
<keyword evidence="2" id="KW-1133">Transmembrane helix</keyword>
<dbReference type="AlphaFoldDB" id="A0A553JG19"/>
<dbReference type="GO" id="GO:0019534">
    <property type="term" value="F:toxin transmembrane transporter activity"/>
    <property type="evidence" value="ECO:0007669"/>
    <property type="project" value="InterPro"/>
</dbReference>
<dbReference type="GO" id="GO:0016020">
    <property type="term" value="C:membrane"/>
    <property type="evidence" value="ECO:0007669"/>
    <property type="project" value="InterPro"/>
</dbReference>
<proteinExistence type="predicted"/>
<keyword evidence="2" id="KW-0472">Membrane</keyword>
<evidence type="ECO:0000256" key="1">
    <source>
        <dbReference type="SAM" id="MobiDB-lite"/>
    </source>
</evidence>
<feature type="region of interest" description="Disordered" evidence="1">
    <location>
        <begin position="62"/>
        <end position="217"/>
    </location>
</feature>
<dbReference type="OrthoDB" id="6194496at2"/>
<sequence length="311" mass="35383">MAIRSDFTFPLAISAGIHIGVIIILIMGVDFAEKPKPQVQASSPAVQAVVVDQKKVAQHVERLKAEKREAERKEKSRQDELERKAKQARQERENEQAQIKKLEQQRKQKELETKNANAAAKVAQQQEKQAKELAKKAEAERKQKESERKASEAAAKKAAEKRKQEEAAAKKAADERKRKADAERKRQAEEEARRQQEQMMQDALAAEQASLSQTRNKQVTSEVQRFTSMIIATISRNVQQEESMRGKSCTVWVRLAKDGFVTSSRIVDGDPILCRATQTAIQKIQRLPISTEPDVYDKLKELNIIYRPEFN</sequence>
<protein>
    <submittedName>
        <fullName evidence="3">Cell envelope integrity protein TolA</fullName>
    </submittedName>
</protein>
<evidence type="ECO:0000256" key="2">
    <source>
        <dbReference type="SAM" id="Phobius"/>
    </source>
</evidence>
<dbReference type="NCBIfam" id="TIGR02794">
    <property type="entry name" value="tolA_full"/>
    <property type="match status" value="1"/>
</dbReference>
<gene>
    <name evidence="3" type="primary">tolA</name>
    <name evidence="3" type="ORF">FN961_23910</name>
</gene>
<feature type="compositionally biased region" description="Basic and acidic residues" evidence="1">
    <location>
        <begin position="62"/>
        <end position="113"/>
    </location>
</feature>
<comment type="caution">
    <text evidence="3">The sequence shown here is derived from an EMBL/GenBank/DDBJ whole genome shotgun (WGS) entry which is preliminary data.</text>
</comment>
<evidence type="ECO:0000313" key="3">
    <source>
        <dbReference type="EMBL" id="TRY11373.1"/>
    </source>
</evidence>
<dbReference type="Pfam" id="PF06519">
    <property type="entry name" value="TolA"/>
    <property type="match status" value="1"/>
</dbReference>
<organism evidence="3 4">
    <name type="scientific">Shewanella hanedai</name>
    <name type="common">Alteromonas hanedai</name>
    <dbReference type="NCBI Taxonomy" id="25"/>
    <lineage>
        <taxon>Bacteria</taxon>
        <taxon>Pseudomonadati</taxon>
        <taxon>Pseudomonadota</taxon>
        <taxon>Gammaproteobacteria</taxon>
        <taxon>Alteromonadales</taxon>
        <taxon>Shewanellaceae</taxon>
        <taxon>Shewanella</taxon>
    </lineage>
</organism>
<accession>A0A553JG19</accession>
<dbReference type="RefSeq" id="WP_144042662.1">
    <property type="nucleotide sequence ID" value="NZ_BMPL01000053.1"/>
</dbReference>
<dbReference type="EMBL" id="VKGK01000048">
    <property type="protein sequence ID" value="TRY11373.1"/>
    <property type="molecule type" value="Genomic_DNA"/>
</dbReference>
<dbReference type="SUPFAM" id="SSF74653">
    <property type="entry name" value="TolA/TonB C-terminal domain"/>
    <property type="match status" value="1"/>
</dbReference>
<feature type="compositionally biased region" description="Low complexity" evidence="1">
    <location>
        <begin position="118"/>
        <end position="127"/>
    </location>
</feature>
<dbReference type="Proteomes" id="UP000318126">
    <property type="component" value="Unassembled WGS sequence"/>
</dbReference>
<keyword evidence="2" id="KW-0812">Transmembrane</keyword>
<dbReference type="InterPro" id="IPR014161">
    <property type="entry name" value="Tol-Pal_TolA"/>
</dbReference>
<keyword evidence="4" id="KW-1185">Reference proteome</keyword>